<reference evidence="12" key="1">
    <citation type="journal article" date="2014" name="Genome Announc.">
        <title>Draft Genome Sequence of Clostridium straminisolvens Strain JCM 21531T, Isolated from a Cellulose-Degrading Bacterial Community.</title>
        <authorList>
            <person name="Yuki M."/>
            <person name="Oshima K."/>
            <person name="Suda W."/>
            <person name="Sakamoto M."/>
            <person name="Kitamura K."/>
            <person name="Iida T."/>
            <person name="Hattori M."/>
            <person name="Ohkuma M."/>
        </authorList>
    </citation>
    <scope>NUCLEOTIDE SEQUENCE [LARGE SCALE GENOMIC DNA]</scope>
    <source>
        <strain evidence="12">JCM 21531</strain>
    </source>
</reference>
<dbReference type="EMBL" id="BAVR01000010">
    <property type="protein sequence ID" value="GAE87748.1"/>
    <property type="molecule type" value="Genomic_DNA"/>
</dbReference>
<dbReference type="InterPro" id="IPR002912">
    <property type="entry name" value="ACT_dom"/>
</dbReference>
<feature type="domain" description="ACT" evidence="11">
    <location>
        <begin position="155"/>
        <end position="224"/>
    </location>
</feature>
<dbReference type="Gene3D" id="3.40.190.10">
    <property type="entry name" value="Periplasmic binding protein-like II"/>
    <property type="match status" value="2"/>
</dbReference>
<dbReference type="PANTHER" id="PTHR21022:SF19">
    <property type="entry name" value="PREPHENATE DEHYDRATASE-RELATED"/>
    <property type="match status" value="1"/>
</dbReference>
<dbReference type="GO" id="GO:0005737">
    <property type="term" value="C:cytoplasm"/>
    <property type="evidence" value="ECO:0007669"/>
    <property type="project" value="TreeGrafter"/>
</dbReference>
<evidence type="ECO:0000313" key="13">
    <source>
        <dbReference type="Proteomes" id="UP000019109"/>
    </source>
</evidence>
<comment type="pathway">
    <text evidence="1 9">Amino-acid biosynthesis; L-phenylalanine biosynthesis; phenylpyruvate from prephenate: step 1/1.</text>
</comment>
<feature type="domain" description="Prephenate dehydratase" evidence="10">
    <location>
        <begin position="1"/>
        <end position="143"/>
    </location>
</feature>
<dbReference type="SUPFAM" id="SSF53850">
    <property type="entry name" value="Periplasmic binding protein-like II"/>
    <property type="match status" value="1"/>
</dbReference>
<proteinExistence type="predicted"/>
<gene>
    <name evidence="9" type="primary">pheA</name>
    <name evidence="12" type="ORF">JCM21531_1144</name>
</gene>
<dbReference type="UniPathway" id="UPA00121">
    <property type="reaction ID" value="UER00345"/>
</dbReference>
<sequence>MAVENDEIDEAVVPIENSLEGAVSVTMDMLAADVDLKIKAEVVIEVKQNLMAKKGTETKDIKYILSHPQPIGQCRKFLDSAFPRALIKYVYSTAQAAKEVAQGEGDMAAIGSLAAAKEYGLEVLKESIQDSDNNFTRFVVISKKEAKKAERNKTSIVFSTEDRPGSLYRILDIFSLWDINMTRIESRPAKNELKIHILCGYKRAYRGSRRQGCTYNGKKKDFLL</sequence>
<name>W4V4J9_9FIRM</name>
<dbReference type="NCBIfam" id="NF008865">
    <property type="entry name" value="PRK11898.1"/>
    <property type="match status" value="1"/>
</dbReference>
<evidence type="ECO:0000313" key="12">
    <source>
        <dbReference type="EMBL" id="GAE87748.1"/>
    </source>
</evidence>
<dbReference type="Pfam" id="PF00800">
    <property type="entry name" value="PDT"/>
    <property type="match status" value="1"/>
</dbReference>
<comment type="catalytic activity">
    <reaction evidence="8 9">
        <text>prephenate + H(+) = 3-phenylpyruvate + CO2 + H2O</text>
        <dbReference type="Rhea" id="RHEA:21648"/>
        <dbReference type="ChEBI" id="CHEBI:15377"/>
        <dbReference type="ChEBI" id="CHEBI:15378"/>
        <dbReference type="ChEBI" id="CHEBI:16526"/>
        <dbReference type="ChEBI" id="CHEBI:18005"/>
        <dbReference type="ChEBI" id="CHEBI:29934"/>
        <dbReference type="EC" id="4.2.1.51"/>
    </reaction>
</comment>
<organism evidence="12 13">
    <name type="scientific">Acetivibrio straminisolvens JCM 21531</name>
    <dbReference type="NCBI Taxonomy" id="1294263"/>
    <lineage>
        <taxon>Bacteria</taxon>
        <taxon>Bacillati</taxon>
        <taxon>Bacillota</taxon>
        <taxon>Clostridia</taxon>
        <taxon>Eubacteriales</taxon>
        <taxon>Oscillospiraceae</taxon>
        <taxon>Acetivibrio</taxon>
    </lineage>
</organism>
<dbReference type="GO" id="GO:0009094">
    <property type="term" value="P:L-phenylalanine biosynthetic process"/>
    <property type="evidence" value="ECO:0007669"/>
    <property type="project" value="UniProtKB-UniPathway"/>
</dbReference>
<dbReference type="Proteomes" id="UP000019109">
    <property type="component" value="Unassembled WGS sequence"/>
</dbReference>
<evidence type="ECO:0000256" key="5">
    <source>
        <dbReference type="ARBA" id="ARBA00023141"/>
    </source>
</evidence>
<evidence type="ECO:0000256" key="6">
    <source>
        <dbReference type="ARBA" id="ARBA00023222"/>
    </source>
</evidence>
<dbReference type="InterPro" id="IPR045865">
    <property type="entry name" value="ACT-like_dom_sf"/>
</dbReference>
<dbReference type="PANTHER" id="PTHR21022">
    <property type="entry name" value="PREPHENATE DEHYDRATASE P PROTEIN"/>
    <property type="match status" value="1"/>
</dbReference>
<keyword evidence="5 9" id="KW-0057">Aromatic amino acid biosynthesis</keyword>
<evidence type="ECO:0000259" key="10">
    <source>
        <dbReference type="PROSITE" id="PS51171"/>
    </source>
</evidence>
<dbReference type="STRING" id="1294263.JCM21531_1144"/>
<accession>W4V4J9</accession>
<dbReference type="PROSITE" id="PS51671">
    <property type="entry name" value="ACT"/>
    <property type="match status" value="1"/>
</dbReference>
<dbReference type="Gene3D" id="3.30.70.260">
    <property type="match status" value="1"/>
</dbReference>
<keyword evidence="4 9" id="KW-0028">Amino-acid biosynthesis</keyword>
<keyword evidence="6 9" id="KW-0584">Phenylalanine biosynthesis</keyword>
<evidence type="ECO:0000256" key="7">
    <source>
        <dbReference type="ARBA" id="ARBA00023239"/>
    </source>
</evidence>
<evidence type="ECO:0000256" key="8">
    <source>
        <dbReference type="ARBA" id="ARBA00047848"/>
    </source>
</evidence>
<evidence type="ECO:0000256" key="9">
    <source>
        <dbReference type="RuleBase" id="RU361254"/>
    </source>
</evidence>
<dbReference type="InterPro" id="IPR018528">
    <property type="entry name" value="Preph_deHydtase_CS"/>
</dbReference>
<dbReference type="FunFam" id="3.40.190.10:FF:000034">
    <property type="entry name" value="Chorismate mutase/prephenate dehydratase"/>
    <property type="match status" value="1"/>
</dbReference>
<dbReference type="SUPFAM" id="SSF55021">
    <property type="entry name" value="ACT-like"/>
    <property type="match status" value="1"/>
</dbReference>
<dbReference type="PROSITE" id="PS51171">
    <property type="entry name" value="PREPHENATE_DEHYDR_3"/>
    <property type="match status" value="1"/>
</dbReference>
<dbReference type="GO" id="GO:0004664">
    <property type="term" value="F:prephenate dehydratase activity"/>
    <property type="evidence" value="ECO:0007669"/>
    <property type="project" value="UniProtKB-UniRule"/>
</dbReference>
<dbReference type="CDD" id="cd13633">
    <property type="entry name" value="PBP2_Sa-PDT_like"/>
    <property type="match status" value="1"/>
</dbReference>
<dbReference type="PROSITE" id="PS00857">
    <property type="entry name" value="PREPHENATE_DEHYDR_1"/>
    <property type="match status" value="1"/>
</dbReference>
<dbReference type="AlphaFoldDB" id="W4V4J9"/>
<dbReference type="InterPro" id="IPR001086">
    <property type="entry name" value="Preph_deHydtase"/>
</dbReference>
<dbReference type="CDD" id="cd04905">
    <property type="entry name" value="ACT_CM-PDT"/>
    <property type="match status" value="1"/>
</dbReference>
<evidence type="ECO:0000256" key="3">
    <source>
        <dbReference type="ARBA" id="ARBA00021872"/>
    </source>
</evidence>
<keyword evidence="13" id="KW-1185">Reference proteome</keyword>
<protein>
    <recommendedName>
        <fullName evidence="3 9">Prephenate dehydratase</fullName>
        <shortName evidence="9">PDT</shortName>
        <ecNumber evidence="2 9">4.2.1.51</ecNumber>
    </recommendedName>
</protein>
<dbReference type="PROSITE" id="PS00858">
    <property type="entry name" value="PREPHENATE_DEHYDR_2"/>
    <property type="match status" value="1"/>
</dbReference>
<evidence type="ECO:0000256" key="4">
    <source>
        <dbReference type="ARBA" id="ARBA00022605"/>
    </source>
</evidence>
<evidence type="ECO:0000256" key="2">
    <source>
        <dbReference type="ARBA" id="ARBA00013147"/>
    </source>
</evidence>
<comment type="caution">
    <text evidence="12">The sequence shown here is derived from an EMBL/GenBank/DDBJ whole genome shotgun (WGS) entry which is preliminary data.</text>
</comment>
<keyword evidence="7 9" id="KW-0456">Lyase</keyword>
<evidence type="ECO:0000259" key="11">
    <source>
        <dbReference type="PROSITE" id="PS51671"/>
    </source>
</evidence>
<evidence type="ECO:0000256" key="1">
    <source>
        <dbReference type="ARBA" id="ARBA00004741"/>
    </source>
</evidence>
<dbReference type="EC" id="4.2.1.51" evidence="2 9"/>